<dbReference type="CDD" id="cd09008">
    <property type="entry name" value="MTAN"/>
    <property type="match status" value="1"/>
</dbReference>
<dbReference type="Gene3D" id="3.40.50.1580">
    <property type="entry name" value="Nucleoside phosphorylase domain"/>
    <property type="match status" value="1"/>
</dbReference>
<dbReference type="GO" id="GO:0003824">
    <property type="term" value="F:catalytic activity"/>
    <property type="evidence" value="ECO:0007669"/>
    <property type="project" value="InterPro"/>
</dbReference>
<dbReference type="EMBL" id="MJIC01000015">
    <property type="protein sequence ID" value="OFI33610.1"/>
    <property type="molecule type" value="Genomic_DNA"/>
</dbReference>
<feature type="chain" id="PRO_5009214039" evidence="1">
    <location>
        <begin position="23"/>
        <end position="336"/>
    </location>
</feature>
<dbReference type="InterPro" id="IPR035994">
    <property type="entry name" value="Nucleoside_phosphorylase_sf"/>
</dbReference>
<dbReference type="PANTHER" id="PTHR21234:SF42">
    <property type="entry name" value="PHOSPHORYLASE SUPERFAMILY PROTEIN"/>
    <property type="match status" value="1"/>
</dbReference>
<feature type="domain" description="Nucleoside phosphorylase" evidence="2">
    <location>
        <begin position="44"/>
        <end position="333"/>
    </location>
</feature>
<evidence type="ECO:0000259" key="2">
    <source>
        <dbReference type="Pfam" id="PF01048"/>
    </source>
</evidence>
<evidence type="ECO:0000313" key="3">
    <source>
        <dbReference type="EMBL" id="OFI33610.1"/>
    </source>
</evidence>
<accession>A0A1E8FCG6</accession>
<protein>
    <submittedName>
        <fullName evidence="3">Purine phosphorylase</fullName>
    </submittedName>
</protein>
<evidence type="ECO:0000256" key="1">
    <source>
        <dbReference type="SAM" id="SignalP"/>
    </source>
</evidence>
<gene>
    <name evidence="3" type="ORF">BFC17_03880</name>
</gene>
<dbReference type="PROSITE" id="PS51257">
    <property type="entry name" value="PROKAR_LIPOPROTEIN"/>
    <property type="match status" value="1"/>
</dbReference>
<organism evidence="3 4">
    <name type="scientific">Alteromonas lipolytica</name>
    <dbReference type="NCBI Taxonomy" id="1856405"/>
    <lineage>
        <taxon>Bacteria</taxon>
        <taxon>Pseudomonadati</taxon>
        <taxon>Pseudomonadota</taxon>
        <taxon>Gammaproteobacteria</taxon>
        <taxon>Alteromonadales</taxon>
        <taxon>Alteromonadaceae</taxon>
        <taxon>Alteromonas/Salinimonas group</taxon>
        <taxon>Alteromonas</taxon>
    </lineage>
</organism>
<dbReference type="GO" id="GO:0009116">
    <property type="term" value="P:nucleoside metabolic process"/>
    <property type="evidence" value="ECO:0007669"/>
    <property type="project" value="InterPro"/>
</dbReference>
<evidence type="ECO:0000313" key="4">
    <source>
        <dbReference type="Proteomes" id="UP000176037"/>
    </source>
</evidence>
<dbReference type="AlphaFoldDB" id="A0A1E8FCG6"/>
<dbReference type="STRING" id="1856405.BFC17_03880"/>
<dbReference type="Proteomes" id="UP000176037">
    <property type="component" value="Unassembled WGS sequence"/>
</dbReference>
<feature type="signal peptide" evidence="1">
    <location>
        <begin position="1"/>
        <end position="22"/>
    </location>
</feature>
<dbReference type="Pfam" id="PF01048">
    <property type="entry name" value="PNP_UDP_1"/>
    <property type="match status" value="1"/>
</dbReference>
<reference evidence="3 4" key="1">
    <citation type="submission" date="2016-09" db="EMBL/GenBank/DDBJ databases">
        <title>Alteromonas lipolytica, a new species isolated from sea water.</title>
        <authorList>
            <person name="Wu Y.-H."/>
            <person name="Cheng H."/>
            <person name="Xu X.-W."/>
        </authorList>
    </citation>
    <scope>NUCLEOTIDE SEQUENCE [LARGE SCALE GENOMIC DNA]</scope>
    <source>
        <strain evidence="3 4">JW12</strain>
    </source>
</reference>
<dbReference type="SUPFAM" id="SSF53167">
    <property type="entry name" value="Purine and uridine phosphorylases"/>
    <property type="match status" value="1"/>
</dbReference>
<keyword evidence="1" id="KW-0732">Signal</keyword>
<sequence length="336" mass="37044">MQRLTRPVLVVALLFISAGCQTYTPSSQDAYGPRFSEHEAGFTAIVVAYAPEMEGILGRIEADPNASITKMQTYKGIQYRIGRYHDEPILVFATGMSIANAAMSMQMALDYFPVKQVVYMGIAGAVNPAWQPGDVIVPARWYYHDESVYANPDPANPGESILPAYYARFMAEQPDRRAADPNYPHYKPFHFIHPDEVLIIKDGMEKPQDTPYFSATPRLLAAAKSALAAMPPQLILGEREATLSVGGNGVSGSVFLDNREYRKWTREVFQAEVTEMESTAIGQVCTVNEVDWVVIRAISDLAGGQEGVNVEHIYDKEVSRVGANALFAVLDELAAQ</sequence>
<dbReference type="PANTHER" id="PTHR21234">
    <property type="entry name" value="PURINE NUCLEOSIDE PHOSPHORYLASE"/>
    <property type="match status" value="1"/>
</dbReference>
<dbReference type="InterPro" id="IPR000845">
    <property type="entry name" value="Nucleoside_phosphorylase_d"/>
</dbReference>
<name>A0A1E8FCG6_9ALTE</name>
<comment type="caution">
    <text evidence="3">The sequence shown here is derived from an EMBL/GenBank/DDBJ whole genome shotgun (WGS) entry which is preliminary data.</text>
</comment>
<keyword evidence="4" id="KW-1185">Reference proteome</keyword>
<proteinExistence type="predicted"/>